<dbReference type="EMBL" id="BART01007085">
    <property type="protein sequence ID" value="GAG53965.1"/>
    <property type="molecule type" value="Genomic_DNA"/>
</dbReference>
<dbReference type="GO" id="GO:0046872">
    <property type="term" value="F:metal ion binding"/>
    <property type="evidence" value="ECO:0007669"/>
    <property type="project" value="UniProtKB-KW"/>
</dbReference>
<dbReference type="PANTHER" id="PTHR42978:SF6">
    <property type="entry name" value="QUORUM-QUENCHING LACTONASE YTNP-RELATED"/>
    <property type="match status" value="1"/>
</dbReference>
<proteinExistence type="inferred from homology"/>
<accession>X0YDP7</accession>
<keyword evidence="3" id="KW-0378">Hydrolase</keyword>
<keyword evidence="4" id="KW-0862">Zinc</keyword>
<dbReference type="GO" id="GO:0016787">
    <property type="term" value="F:hydrolase activity"/>
    <property type="evidence" value="ECO:0007669"/>
    <property type="project" value="UniProtKB-KW"/>
</dbReference>
<comment type="similarity">
    <text evidence="1">Belongs to the metallo-beta-lactamase superfamily.</text>
</comment>
<evidence type="ECO:0000259" key="5">
    <source>
        <dbReference type="SMART" id="SM00849"/>
    </source>
</evidence>
<dbReference type="Pfam" id="PF00753">
    <property type="entry name" value="Lactamase_B"/>
    <property type="match status" value="1"/>
</dbReference>
<keyword evidence="2" id="KW-0479">Metal-binding</keyword>
<dbReference type="SMART" id="SM00849">
    <property type="entry name" value="Lactamase_B"/>
    <property type="match status" value="1"/>
</dbReference>
<evidence type="ECO:0000313" key="6">
    <source>
        <dbReference type="EMBL" id="GAG53965.1"/>
    </source>
</evidence>
<evidence type="ECO:0000256" key="4">
    <source>
        <dbReference type="ARBA" id="ARBA00022833"/>
    </source>
</evidence>
<protein>
    <recommendedName>
        <fullName evidence="5">Metallo-beta-lactamase domain-containing protein</fullName>
    </recommendedName>
</protein>
<dbReference type="PANTHER" id="PTHR42978">
    <property type="entry name" value="QUORUM-QUENCHING LACTONASE YTNP-RELATED-RELATED"/>
    <property type="match status" value="1"/>
</dbReference>
<sequence>MDRYRFLIGQYRCMIVLDGMHPYPHPARLFFANAPAAQLAIILRGHSLDIETWTEYMSPYPPLLIETGLHRVLVDTGAGAMTSTTGNLLTNMGGAGVRAEDIDTVILTHAHADHVGGNLNGDGRPAFPHAHYYISRTEWDFWTGDPDLSGLAIPDEEKDLLIQRAQDNLLPLEERIIFVDNTQEDGEQEIVPGIRAIPAPGHTPGHMAVEIFSEGYSLLDIADAALHPIALEHPGWRSVFDLDYELAESSLRILMQRAYEGHMLV</sequence>
<comment type="caution">
    <text evidence="6">The sequence shown here is derived from an EMBL/GenBank/DDBJ whole genome shotgun (WGS) entry which is preliminary data.</text>
</comment>
<dbReference type="InterPro" id="IPR001279">
    <property type="entry name" value="Metallo-B-lactamas"/>
</dbReference>
<dbReference type="CDD" id="cd07720">
    <property type="entry name" value="OPHC2-like_MBL-fold"/>
    <property type="match status" value="1"/>
</dbReference>
<dbReference type="AlphaFoldDB" id="X0YDP7"/>
<dbReference type="SUPFAM" id="SSF56281">
    <property type="entry name" value="Metallo-hydrolase/oxidoreductase"/>
    <property type="match status" value="1"/>
</dbReference>
<gene>
    <name evidence="6" type="ORF">S01H4_16168</name>
</gene>
<evidence type="ECO:0000256" key="1">
    <source>
        <dbReference type="ARBA" id="ARBA00007749"/>
    </source>
</evidence>
<name>X0YDP7_9ZZZZ</name>
<dbReference type="InterPro" id="IPR051013">
    <property type="entry name" value="MBL_superfamily_lactonases"/>
</dbReference>
<organism evidence="6">
    <name type="scientific">marine sediment metagenome</name>
    <dbReference type="NCBI Taxonomy" id="412755"/>
    <lineage>
        <taxon>unclassified sequences</taxon>
        <taxon>metagenomes</taxon>
        <taxon>ecological metagenomes</taxon>
    </lineage>
</organism>
<dbReference type="Gene3D" id="3.60.15.10">
    <property type="entry name" value="Ribonuclease Z/Hydroxyacylglutathione hydrolase-like"/>
    <property type="match status" value="1"/>
</dbReference>
<evidence type="ECO:0000256" key="2">
    <source>
        <dbReference type="ARBA" id="ARBA00022723"/>
    </source>
</evidence>
<feature type="domain" description="Metallo-beta-lactamase" evidence="5">
    <location>
        <begin position="59"/>
        <end position="262"/>
    </location>
</feature>
<evidence type="ECO:0000256" key="3">
    <source>
        <dbReference type="ARBA" id="ARBA00022801"/>
    </source>
</evidence>
<feature type="non-terminal residue" evidence="6">
    <location>
        <position position="265"/>
    </location>
</feature>
<reference evidence="6" key="1">
    <citation type="journal article" date="2014" name="Front. Microbiol.">
        <title>High frequency of phylogenetically diverse reductive dehalogenase-homologous genes in deep subseafloor sedimentary metagenomes.</title>
        <authorList>
            <person name="Kawai M."/>
            <person name="Futagami T."/>
            <person name="Toyoda A."/>
            <person name="Takaki Y."/>
            <person name="Nishi S."/>
            <person name="Hori S."/>
            <person name="Arai W."/>
            <person name="Tsubouchi T."/>
            <person name="Morono Y."/>
            <person name="Uchiyama I."/>
            <person name="Ito T."/>
            <person name="Fujiyama A."/>
            <person name="Inagaki F."/>
            <person name="Takami H."/>
        </authorList>
    </citation>
    <scope>NUCLEOTIDE SEQUENCE</scope>
    <source>
        <strain evidence="6">Expedition CK06-06</strain>
    </source>
</reference>
<dbReference type="InterPro" id="IPR036866">
    <property type="entry name" value="RibonucZ/Hydroxyglut_hydro"/>
</dbReference>